<evidence type="ECO:0000313" key="3">
    <source>
        <dbReference type="Proteomes" id="UP001521150"/>
    </source>
</evidence>
<reference evidence="2 3" key="1">
    <citation type="submission" date="2021-12" db="EMBL/GenBank/DDBJ databases">
        <title>Genome sequence of Kibdelosporangium philippinense ATCC 49844.</title>
        <authorList>
            <person name="Fedorov E.A."/>
            <person name="Omeragic M."/>
            <person name="Shalygina K.F."/>
            <person name="Maclea K.S."/>
        </authorList>
    </citation>
    <scope>NUCLEOTIDE SEQUENCE [LARGE SCALE GENOMIC DNA]</scope>
    <source>
        <strain evidence="2 3">ATCC 49844</strain>
    </source>
</reference>
<keyword evidence="3" id="KW-1185">Reference proteome</keyword>
<dbReference type="RefSeq" id="WP_233723987.1">
    <property type="nucleotide sequence ID" value="NZ_JAJVCN010000001.1"/>
</dbReference>
<evidence type="ECO:0000259" key="1">
    <source>
        <dbReference type="Pfam" id="PF01841"/>
    </source>
</evidence>
<name>A0ABS8Z7L2_9PSEU</name>
<dbReference type="InterPro" id="IPR002931">
    <property type="entry name" value="Transglutaminase-like"/>
</dbReference>
<evidence type="ECO:0000313" key="2">
    <source>
        <dbReference type="EMBL" id="MCE7002651.1"/>
    </source>
</evidence>
<accession>A0ABS8Z7L2</accession>
<dbReference type="Gene3D" id="3.10.620.30">
    <property type="match status" value="1"/>
</dbReference>
<dbReference type="InterPro" id="IPR038765">
    <property type="entry name" value="Papain-like_cys_pep_sf"/>
</dbReference>
<dbReference type="Pfam" id="PF01841">
    <property type="entry name" value="Transglut_core"/>
    <property type="match status" value="1"/>
</dbReference>
<dbReference type="SUPFAM" id="SSF54001">
    <property type="entry name" value="Cysteine proteinases"/>
    <property type="match status" value="1"/>
</dbReference>
<sequence length="276" mass="31633">MLTSPGRHADLFQSLPTDVRALTAIGHGLLIHEYLTHFYDVELSEEDRKTVHIRPVEELLTAITGQDDRPLDIARPPQERTAVNCRHFTALLVSMMQSQGLSARARCGFGSYFNNGFHDDHWVAEYWNGTRWVLVDGQIDDVQMARFPIDFDVTDVPRDRFLTAGRAWQLCRTGKADPDTFGLKMFNEVGYWWIAANMIRDAAALIGMPLLPFDVWGMMPEPEDEVDMEFFDRLAELTEHPAAPTEQLQAMLRNDDRIRVPAKVMNMARKREETIL</sequence>
<dbReference type="EMBL" id="JAJVCN010000001">
    <property type="protein sequence ID" value="MCE7002651.1"/>
    <property type="molecule type" value="Genomic_DNA"/>
</dbReference>
<gene>
    <name evidence="2" type="ORF">LWC34_07365</name>
</gene>
<dbReference type="Proteomes" id="UP001521150">
    <property type="component" value="Unassembled WGS sequence"/>
</dbReference>
<organism evidence="2 3">
    <name type="scientific">Kibdelosporangium philippinense</name>
    <dbReference type="NCBI Taxonomy" id="211113"/>
    <lineage>
        <taxon>Bacteria</taxon>
        <taxon>Bacillati</taxon>
        <taxon>Actinomycetota</taxon>
        <taxon>Actinomycetes</taxon>
        <taxon>Pseudonocardiales</taxon>
        <taxon>Pseudonocardiaceae</taxon>
        <taxon>Kibdelosporangium</taxon>
    </lineage>
</organism>
<protein>
    <submittedName>
        <fullName evidence="2">Transglutaminase domain-containing protein</fullName>
    </submittedName>
</protein>
<proteinExistence type="predicted"/>
<feature type="domain" description="Transglutaminase-like" evidence="1">
    <location>
        <begin position="84"/>
        <end position="136"/>
    </location>
</feature>
<comment type="caution">
    <text evidence="2">The sequence shown here is derived from an EMBL/GenBank/DDBJ whole genome shotgun (WGS) entry which is preliminary data.</text>
</comment>